<comment type="caution">
    <text evidence="1">The sequence shown here is derived from an EMBL/GenBank/DDBJ whole genome shotgun (WGS) entry which is preliminary data.</text>
</comment>
<proteinExistence type="predicted"/>
<organism evidence="1 2">
    <name type="scientific">Litoribrevibacter albus</name>
    <dbReference type="NCBI Taxonomy" id="1473156"/>
    <lineage>
        <taxon>Bacteria</taxon>
        <taxon>Pseudomonadati</taxon>
        <taxon>Pseudomonadota</taxon>
        <taxon>Gammaproteobacteria</taxon>
        <taxon>Oceanospirillales</taxon>
        <taxon>Oceanospirillaceae</taxon>
        <taxon>Litoribrevibacter</taxon>
    </lineage>
</organism>
<evidence type="ECO:0000313" key="2">
    <source>
        <dbReference type="Proteomes" id="UP001161389"/>
    </source>
</evidence>
<sequence length="79" mass="8551">MAQGRQDPALNDQYATFHLGLVTGLANPCGDNGHAIMASHILIGRIEIRLVAMGLADAGTEVIRIMFPIPLCSVHFRRP</sequence>
<dbReference type="Proteomes" id="UP001161389">
    <property type="component" value="Unassembled WGS sequence"/>
</dbReference>
<gene>
    <name evidence="1" type="ORF">GCM10007876_19890</name>
</gene>
<dbReference type="AlphaFoldDB" id="A0AA37W6C9"/>
<reference evidence="1" key="2">
    <citation type="submission" date="2023-01" db="EMBL/GenBank/DDBJ databases">
        <title>Draft genome sequence of Litoribrevibacter albus strain NBRC 110071.</title>
        <authorList>
            <person name="Sun Q."/>
            <person name="Mori K."/>
        </authorList>
    </citation>
    <scope>NUCLEOTIDE SEQUENCE</scope>
    <source>
        <strain evidence="1">NBRC 110071</strain>
    </source>
</reference>
<protein>
    <submittedName>
        <fullName evidence="1">Uncharacterized protein</fullName>
    </submittedName>
</protein>
<name>A0AA37W6C9_9GAMM</name>
<keyword evidence="2" id="KW-1185">Reference proteome</keyword>
<evidence type="ECO:0000313" key="1">
    <source>
        <dbReference type="EMBL" id="GLQ31510.1"/>
    </source>
</evidence>
<reference evidence="1" key="1">
    <citation type="journal article" date="2014" name="Int. J. Syst. Evol. Microbiol.">
        <title>Complete genome sequence of Corynebacterium casei LMG S-19264T (=DSM 44701T), isolated from a smear-ripened cheese.</title>
        <authorList>
            <consortium name="US DOE Joint Genome Institute (JGI-PGF)"/>
            <person name="Walter F."/>
            <person name="Albersmeier A."/>
            <person name="Kalinowski J."/>
            <person name="Ruckert C."/>
        </authorList>
    </citation>
    <scope>NUCLEOTIDE SEQUENCE</scope>
    <source>
        <strain evidence="1">NBRC 110071</strain>
    </source>
</reference>
<dbReference type="EMBL" id="BSNM01000013">
    <property type="protein sequence ID" value="GLQ31510.1"/>
    <property type="molecule type" value="Genomic_DNA"/>
</dbReference>
<accession>A0AA37W6C9</accession>